<feature type="compositionally biased region" description="Polar residues" evidence="8">
    <location>
        <begin position="228"/>
        <end position="237"/>
    </location>
</feature>
<keyword evidence="5" id="KW-0804">Transcription</keyword>
<keyword evidence="6" id="KW-0539">Nucleus</keyword>
<comment type="subcellular location">
    <subcellularLocation>
        <location evidence="1">Nucleus</location>
    </subcellularLocation>
</comment>
<feature type="compositionally biased region" description="Polar residues" evidence="8">
    <location>
        <begin position="626"/>
        <end position="650"/>
    </location>
</feature>
<dbReference type="Gene3D" id="1.20.5.170">
    <property type="match status" value="1"/>
</dbReference>
<reference evidence="10 11" key="1">
    <citation type="journal article" date="2009" name="Nature">
        <title>Evolution of pathogenicity and sexual reproduction in eight Candida genomes.</title>
        <authorList>
            <person name="Butler G."/>
            <person name="Rasmussen M.D."/>
            <person name="Lin M.F."/>
            <person name="Santos M.A."/>
            <person name="Sakthikumar S."/>
            <person name="Munro C.A."/>
            <person name="Rheinbay E."/>
            <person name="Grabherr M."/>
            <person name="Forche A."/>
            <person name="Reedy J.L."/>
            <person name="Agrafioti I."/>
            <person name="Arnaud M.B."/>
            <person name="Bates S."/>
            <person name="Brown A.J."/>
            <person name="Brunke S."/>
            <person name="Costanzo M.C."/>
            <person name="Fitzpatrick D.A."/>
            <person name="de Groot P.W."/>
            <person name="Harris D."/>
            <person name="Hoyer L.L."/>
            <person name="Hube B."/>
            <person name="Klis F.M."/>
            <person name="Kodira C."/>
            <person name="Lennard N."/>
            <person name="Logue M.E."/>
            <person name="Martin R."/>
            <person name="Neiman A.M."/>
            <person name="Nikolaou E."/>
            <person name="Quail M.A."/>
            <person name="Quinn J."/>
            <person name="Santos M.C."/>
            <person name="Schmitzberger F.F."/>
            <person name="Sherlock G."/>
            <person name="Shah P."/>
            <person name="Silverstein K.A."/>
            <person name="Skrzypek M.S."/>
            <person name="Soll D."/>
            <person name="Staggs R."/>
            <person name="Stansfield I."/>
            <person name="Stumpf M.P."/>
            <person name="Sudbery P.E."/>
            <person name="Srikantha T."/>
            <person name="Zeng Q."/>
            <person name="Berman J."/>
            <person name="Berriman M."/>
            <person name="Heitman J."/>
            <person name="Gow N.A."/>
            <person name="Lorenz M.C."/>
            <person name="Birren B.W."/>
            <person name="Kellis M."/>
            <person name="Cuomo C.A."/>
        </authorList>
    </citation>
    <scope>NUCLEOTIDE SEQUENCE [LARGE SCALE GENOMIC DNA]</scope>
    <source>
        <strain evidence="11">ATCC MYA-3404 / T1</strain>
    </source>
</reference>
<feature type="compositionally biased region" description="Low complexity" evidence="8">
    <location>
        <begin position="350"/>
        <end position="365"/>
    </location>
</feature>
<feature type="compositionally biased region" description="Low complexity" evidence="8">
    <location>
        <begin position="146"/>
        <end position="161"/>
    </location>
</feature>
<feature type="coiled-coil region" evidence="7">
    <location>
        <begin position="485"/>
        <end position="519"/>
    </location>
</feature>
<feature type="compositionally biased region" description="Polar residues" evidence="8">
    <location>
        <begin position="366"/>
        <end position="379"/>
    </location>
</feature>
<dbReference type="InterPro" id="IPR051027">
    <property type="entry name" value="bZIP_transcription_factors"/>
</dbReference>
<dbReference type="CDD" id="cd14687">
    <property type="entry name" value="bZIP_ATF2"/>
    <property type="match status" value="1"/>
</dbReference>
<keyword evidence="4" id="KW-0238">DNA-binding</keyword>
<evidence type="ECO:0000256" key="3">
    <source>
        <dbReference type="ARBA" id="ARBA00023015"/>
    </source>
</evidence>
<dbReference type="RefSeq" id="XP_002550055.1">
    <property type="nucleotide sequence ID" value="XM_002550009.1"/>
</dbReference>
<feature type="domain" description="BZIP" evidence="9">
    <location>
        <begin position="460"/>
        <end position="523"/>
    </location>
</feature>
<feature type="compositionally biased region" description="Low complexity" evidence="8">
    <location>
        <begin position="124"/>
        <end position="135"/>
    </location>
</feature>
<dbReference type="InterPro" id="IPR004827">
    <property type="entry name" value="bZIP"/>
</dbReference>
<accession>C5ME60</accession>
<evidence type="ECO:0000313" key="10">
    <source>
        <dbReference type="EMBL" id="EER31570.1"/>
    </source>
</evidence>
<dbReference type="AlphaFoldDB" id="C5ME60"/>
<keyword evidence="3" id="KW-0805">Transcription regulation</keyword>
<feature type="region of interest" description="Disordered" evidence="8">
    <location>
        <begin position="228"/>
        <end position="286"/>
    </location>
</feature>
<keyword evidence="7" id="KW-0175">Coiled coil</keyword>
<feature type="region of interest" description="Disordered" evidence="8">
    <location>
        <begin position="79"/>
        <end position="161"/>
    </location>
</feature>
<feature type="compositionally biased region" description="Basic and acidic residues" evidence="8">
    <location>
        <begin position="1"/>
        <end position="10"/>
    </location>
</feature>
<dbReference type="GO" id="GO:0003677">
    <property type="term" value="F:DNA binding"/>
    <property type="evidence" value="ECO:0007669"/>
    <property type="project" value="UniProtKB-KW"/>
</dbReference>
<feature type="compositionally biased region" description="Basic and acidic residues" evidence="8">
    <location>
        <begin position="431"/>
        <end position="447"/>
    </location>
</feature>
<dbReference type="HOGENOM" id="CLU_021530_0_0_1"/>
<organism evidence="10 11">
    <name type="scientific">Candida tropicalis (strain ATCC MYA-3404 / T1)</name>
    <name type="common">Yeast</name>
    <dbReference type="NCBI Taxonomy" id="294747"/>
    <lineage>
        <taxon>Eukaryota</taxon>
        <taxon>Fungi</taxon>
        <taxon>Dikarya</taxon>
        <taxon>Ascomycota</taxon>
        <taxon>Saccharomycotina</taxon>
        <taxon>Pichiomycetes</taxon>
        <taxon>Debaryomycetaceae</taxon>
        <taxon>Candida/Lodderomyces clade</taxon>
        <taxon>Candida</taxon>
    </lineage>
</organism>
<feature type="compositionally biased region" description="Low complexity" evidence="8">
    <location>
        <begin position="24"/>
        <end position="49"/>
    </location>
</feature>
<evidence type="ECO:0000256" key="2">
    <source>
        <dbReference type="ARBA" id="ARBA00007163"/>
    </source>
</evidence>
<dbReference type="KEGG" id="ctp:CTRG_04352"/>
<dbReference type="Pfam" id="PF00170">
    <property type="entry name" value="bZIP_1"/>
    <property type="match status" value="1"/>
</dbReference>
<dbReference type="VEuPathDB" id="FungiDB:CTRG_04352"/>
<evidence type="ECO:0000313" key="11">
    <source>
        <dbReference type="Proteomes" id="UP000002037"/>
    </source>
</evidence>
<feature type="compositionally biased region" description="Low complexity" evidence="8">
    <location>
        <begin position="270"/>
        <end position="286"/>
    </location>
</feature>
<feature type="compositionally biased region" description="Basic residues" evidence="8">
    <location>
        <begin position="397"/>
        <end position="409"/>
    </location>
</feature>
<dbReference type="Proteomes" id="UP000002037">
    <property type="component" value="Unassembled WGS sequence"/>
</dbReference>
<dbReference type="GeneID" id="8296773"/>
<feature type="region of interest" description="Disordered" evidence="8">
    <location>
        <begin position="333"/>
        <end position="473"/>
    </location>
</feature>
<dbReference type="InterPro" id="IPR021755">
    <property type="entry name" value="TF_Aft1_HRA"/>
</dbReference>
<evidence type="ECO:0000259" key="9">
    <source>
        <dbReference type="PROSITE" id="PS50217"/>
    </source>
</evidence>
<keyword evidence="11" id="KW-1185">Reference proteome</keyword>
<proteinExistence type="inferred from homology"/>
<dbReference type="STRING" id="294747.C5ME60"/>
<dbReference type="Pfam" id="PF11786">
    <property type="entry name" value="Aft1_HRA"/>
    <property type="match status" value="1"/>
</dbReference>
<feature type="region of interest" description="Disordered" evidence="8">
    <location>
        <begin position="578"/>
        <end position="650"/>
    </location>
</feature>
<feature type="region of interest" description="Disordered" evidence="8">
    <location>
        <begin position="1"/>
        <end position="49"/>
    </location>
</feature>
<dbReference type="GO" id="GO:0003700">
    <property type="term" value="F:DNA-binding transcription factor activity"/>
    <property type="evidence" value="ECO:0007669"/>
    <property type="project" value="InterPro"/>
</dbReference>
<dbReference type="SMART" id="SM00338">
    <property type="entry name" value="BRLZ"/>
    <property type="match status" value="1"/>
</dbReference>
<evidence type="ECO:0000256" key="7">
    <source>
        <dbReference type="SAM" id="Coils"/>
    </source>
</evidence>
<feature type="compositionally biased region" description="Low complexity" evidence="8">
    <location>
        <begin position="420"/>
        <end position="430"/>
    </location>
</feature>
<evidence type="ECO:0000256" key="1">
    <source>
        <dbReference type="ARBA" id="ARBA00004123"/>
    </source>
</evidence>
<dbReference type="OrthoDB" id="295274at2759"/>
<sequence length="731" mass="77198">MIQHKSKFDLEPNPFERSFATKESSSLSLNELANDTTTNNNNDTNSEINSIASTSAISSSTKNNGNSSNKHNLHIPNISTINQQSSDGGSGKLPGITPPLFTPGGRRLPPIGLSPGGSTAKQYTSGSSNGSLTNNPDSSLWPNFIGNQNSQGPQSQSQQNFSQLLSGIRKTGLTPNESNLRSGLTPGGLGGFGFGSHLAPGLSTPSALLNGPITPGLSSLLGIPANSSQPVSMNSNTSLPLQQPQQPQPLPQPLPQSQQPIVGPQQAHIPGQLMQPPSQQQSIPQQTQEITNIPNVPTTNQDVSAPSTTVPAAPQIAQQLPQQQQQPGVIHTIPENPVGSFPISSEQETVKSSSVPVAPVTSSNSINQDNASTSPPATTTRKRKSSVKSVEEPSATKKPRTIKSKKKEPKAKLKAEPESEPVTQEQPEQQPSKDDDDKSEDKEEAKLGKGRGKRKTANDEEKRKNFLERNRVAASKCRQRKKQLIQKMEDELAFYSTGYRELSAQVAQLRSQLMTLKNVISGHKDCGMFIQYIGGFNALNELLQQADFATQVTEGAHTNMTSMPSTIPTTLNNVPLAAGASTTAAPPPPQAVTSAEDSNTDNPPSAPTSTMAPPLPISVNGDHDSTQSNTRNATPEVSFGQQQQQHNSRPVSVVNNAGTTITSHHSLTDLPAAASAAMGSNVGVYGNNNRVDSGDGGNNGRDLRAISSMSNLAAMNSNNGAANTATTVAPF</sequence>
<feature type="compositionally biased region" description="Polar residues" evidence="8">
    <location>
        <begin position="293"/>
        <end position="310"/>
    </location>
</feature>
<evidence type="ECO:0000256" key="6">
    <source>
        <dbReference type="ARBA" id="ARBA00023242"/>
    </source>
</evidence>
<dbReference type="EMBL" id="GG692400">
    <property type="protein sequence ID" value="EER31570.1"/>
    <property type="molecule type" value="Genomic_DNA"/>
</dbReference>
<dbReference type="InterPro" id="IPR046347">
    <property type="entry name" value="bZIP_sf"/>
</dbReference>
<gene>
    <name evidence="10" type="ORF">CTRG_04352</name>
</gene>
<dbReference type="PANTHER" id="PTHR19304">
    <property type="entry name" value="CYCLIC-AMP RESPONSE ELEMENT BINDING PROTEIN"/>
    <property type="match status" value="1"/>
</dbReference>
<dbReference type="eggNOG" id="KOG1414">
    <property type="taxonomic scope" value="Eukaryota"/>
</dbReference>
<evidence type="ECO:0000256" key="4">
    <source>
        <dbReference type="ARBA" id="ARBA00023125"/>
    </source>
</evidence>
<name>C5ME60_CANTT</name>
<dbReference type="FunFam" id="1.20.5.170:FF:000053">
    <property type="entry name" value="BZIP transcription factor AtfA"/>
    <property type="match status" value="1"/>
</dbReference>
<protein>
    <recommendedName>
        <fullName evidence="9">BZIP domain-containing protein</fullName>
    </recommendedName>
</protein>
<dbReference type="GO" id="GO:0006357">
    <property type="term" value="P:regulation of transcription by RNA polymerase II"/>
    <property type="evidence" value="ECO:0007669"/>
    <property type="project" value="UniProtKB-ARBA"/>
</dbReference>
<evidence type="ECO:0000256" key="5">
    <source>
        <dbReference type="ARBA" id="ARBA00023163"/>
    </source>
</evidence>
<dbReference type="SUPFAM" id="SSF57959">
    <property type="entry name" value="Leucine zipper domain"/>
    <property type="match status" value="1"/>
</dbReference>
<dbReference type="GO" id="GO:0005634">
    <property type="term" value="C:nucleus"/>
    <property type="evidence" value="ECO:0007669"/>
    <property type="project" value="UniProtKB-SubCell"/>
</dbReference>
<evidence type="ECO:0000256" key="8">
    <source>
        <dbReference type="SAM" id="MobiDB-lite"/>
    </source>
</evidence>
<feature type="compositionally biased region" description="Basic and acidic residues" evidence="8">
    <location>
        <begin position="456"/>
        <end position="471"/>
    </location>
</feature>
<comment type="similarity">
    <text evidence="2">Belongs to the bZIP family.</text>
</comment>
<feature type="region of interest" description="Disordered" evidence="8">
    <location>
        <begin position="293"/>
        <end position="312"/>
    </location>
</feature>
<dbReference type="PROSITE" id="PS50217">
    <property type="entry name" value="BZIP"/>
    <property type="match status" value="1"/>
</dbReference>